<dbReference type="EMBL" id="GBXM01092363">
    <property type="protein sequence ID" value="JAH16214.1"/>
    <property type="molecule type" value="Transcribed_RNA"/>
</dbReference>
<reference evidence="1" key="1">
    <citation type="submission" date="2014-11" db="EMBL/GenBank/DDBJ databases">
        <authorList>
            <person name="Amaro Gonzalez C."/>
        </authorList>
    </citation>
    <scope>NUCLEOTIDE SEQUENCE</scope>
</reference>
<evidence type="ECO:0000313" key="1">
    <source>
        <dbReference type="EMBL" id="JAH16214.1"/>
    </source>
</evidence>
<reference evidence="1" key="2">
    <citation type="journal article" date="2015" name="Fish Shellfish Immunol.">
        <title>Early steps in the European eel (Anguilla anguilla)-Vibrio vulnificus interaction in the gills: Role of the RtxA13 toxin.</title>
        <authorList>
            <person name="Callol A."/>
            <person name="Pajuelo D."/>
            <person name="Ebbesson L."/>
            <person name="Teles M."/>
            <person name="MacKenzie S."/>
            <person name="Amaro C."/>
        </authorList>
    </citation>
    <scope>NUCLEOTIDE SEQUENCE</scope>
</reference>
<dbReference type="AlphaFoldDB" id="A0A0E9QHD9"/>
<accession>A0A0E9QHD9</accession>
<name>A0A0E9QHD9_ANGAN</name>
<organism evidence="1">
    <name type="scientific">Anguilla anguilla</name>
    <name type="common">European freshwater eel</name>
    <name type="synonym">Muraena anguilla</name>
    <dbReference type="NCBI Taxonomy" id="7936"/>
    <lineage>
        <taxon>Eukaryota</taxon>
        <taxon>Metazoa</taxon>
        <taxon>Chordata</taxon>
        <taxon>Craniata</taxon>
        <taxon>Vertebrata</taxon>
        <taxon>Euteleostomi</taxon>
        <taxon>Actinopterygii</taxon>
        <taxon>Neopterygii</taxon>
        <taxon>Teleostei</taxon>
        <taxon>Anguilliformes</taxon>
        <taxon>Anguillidae</taxon>
        <taxon>Anguilla</taxon>
    </lineage>
</organism>
<sequence>MLHKRGLLSRKGLLPGHHDHLQTGAFSVGRENFTHLLCQLFGWQHRQGPDFTHHPL</sequence>
<protein>
    <submittedName>
        <fullName evidence="1">Uncharacterized protein</fullName>
    </submittedName>
</protein>
<proteinExistence type="predicted"/>